<dbReference type="GO" id="GO:0000155">
    <property type="term" value="F:phosphorelay sensor kinase activity"/>
    <property type="evidence" value="ECO:0007669"/>
    <property type="project" value="UniProtKB-ARBA"/>
</dbReference>
<organism evidence="13 14">
    <name type="scientific">Pseudomyxococcus hansupus</name>
    <dbReference type="NCBI Taxonomy" id="1297742"/>
    <lineage>
        <taxon>Bacteria</taxon>
        <taxon>Pseudomonadati</taxon>
        <taxon>Myxococcota</taxon>
        <taxon>Myxococcia</taxon>
        <taxon>Myxococcales</taxon>
        <taxon>Cystobacterineae</taxon>
        <taxon>Myxococcaceae</taxon>
        <taxon>Pseudomyxococcus</taxon>
    </lineage>
</organism>
<feature type="domain" description="Histidine kinase" evidence="9">
    <location>
        <begin position="278"/>
        <end position="468"/>
    </location>
</feature>
<keyword evidence="4" id="KW-0808">Transferase</keyword>
<dbReference type="GO" id="GO:0006935">
    <property type="term" value="P:chemotaxis"/>
    <property type="evidence" value="ECO:0007669"/>
    <property type="project" value="InterPro"/>
</dbReference>
<dbReference type="Gene3D" id="1.20.120.160">
    <property type="entry name" value="HPT domain"/>
    <property type="match status" value="1"/>
</dbReference>
<feature type="region of interest" description="Disordered" evidence="8">
    <location>
        <begin position="132"/>
        <end position="192"/>
    </location>
</feature>
<dbReference type="KEGG" id="mym:A176_007605"/>
<name>A0A0H4X9J8_9BACT</name>
<dbReference type="Pfam" id="PF01584">
    <property type="entry name" value="CheW"/>
    <property type="match status" value="1"/>
</dbReference>
<dbReference type="InterPro" id="IPR001789">
    <property type="entry name" value="Sig_transdc_resp-reg_receiver"/>
</dbReference>
<dbReference type="EMBL" id="CP012109">
    <property type="protein sequence ID" value="AKQ70693.1"/>
    <property type="molecule type" value="Genomic_DNA"/>
</dbReference>
<dbReference type="Pfam" id="PF00072">
    <property type="entry name" value="Response_reg"/>
    <property type="match status" value="1"/>
</dbReference>
<feature type="domain" description="Response regulatory" evidence="10">
    <location>
        <begin position="621"/>
        <end position="737"/>
    </location>
</feature>
<dbReference type="eggNOG" id="COG0643">
    <property type="taxonomic scope" value="Bacteria"/>
</dbReference>
<feature type="domain" description="HPt" evidence="12">
    <location>
        <begin position="3"/>
        <end position="112"/>
    </location>
</feature>
<proteinExistence type="predicted"/>
<dbReference type="InterPro" id="IPR036061">
    <property type="entry name" value="CheW-like_dom_sf"/>
</dbReference>
<protein>
    <recommendedName>
        <fullName evidence="2">histidine kinase</fullName>
        <ecNumber evidence="2">2.7.13.3</ecNumber>
    </recommendedName>
</protein>
<dbReference type="PROSITE" id="PS50894">
    <property type="entry name" value="HPT"/>
    <property type="match status" value="1"/>
</dbReference>
<evidence type="ECO:0000259" key="12">
    <source>
        <dbReference type="PROSITE" id="PS50894"/>
    </source>
</evidence>
<dbReference type="SMART" id="SM00260">
    <property type="entry name" value="CheW"/>
    <property type="match status" value="1"/>
</dbReference>
<evidence type="ECO:0000313" key="13">
    <source>
        <dbReference type="EMBL" id="AKQ70693.1"/>
    </source>
</evidence>
<dbReference type="Gene3D" id="3.30.565.10">
    <property type="entry name" value="Histidine kinase-like ATPase, C-terminal domain"/>
    <property type="match status" value="1"/>
</dbReference>
<dbReference type="RefSeq" id="WP_002633681.1">
    <property type="nucleotide sequence ID" value="NZ_CP012109.1"/>
</dbReference>
<evidence type="ECO:0000256" key="1">
    <source>
        <dbReference type="ARBA" id="ARBA00000085"/>
    </source>
</evidence>
<dbReference type="Proteomes" id="UP000009026">
    <property type="component" value="Chromosome"/>
</dbReference>
<dbReference type="InterPro" id="IPR005467">
    <property type="entry name" value="His_kinase_dom"/>
</dbReference>
<dbReference type="InterPro" id="IPR011006">
    <property type="entry name" value="CheY-like_superfamily"/>
</dbReference>
<dbReference type="SUPFAM" id="SSF47226">
    <property type="entry name" value="Histidine-containing phosphotransfer domain, HPT domain"/>
    <property type="match status" value="1"/>
</dbReference>
<reference evidence="13 14" key="1">
    <citation type="journal article" date="2016" name="PLoS ONE">
        <title>Complete Genome Sequence and Comparative Genomics of a Novel Myxobacterium Myxococcus hansupus.</title>
        <authorList>
            <person name="Sharma G."/>
            <person name="Narwani T."/>
            <person name="Subramanian S."/>
        </authorList>
    </citation>
    <scope>NUCLEOTIDE SEQUENCE [LARGE SCALE GENOMIC DNA]</scope>
    <source>
        <strain evidence="14">mixupus</strain>
    </source>
</reference>
<dbReference type="PRINTS" id="PR00344">
    <property type="entry name" value="BCTRLSENSOR"/>
</dbReference>
<evidence type="ECO:0000256" key="2">
    <source>
        <dbReference type="ARBA" id="ARBA00012438"/>
    </source>
</evidence>
<evidence type="ECO:0000259" key="9">
    <source>
        <dbReference type="PROSITE" id="PS50109"/>
    </source>
</evidence>
<accession>A0A0H4X9J8</accession>
<dbReference type="SUPFAM" id="SSF50341">
    <property type="entry name" value="CheW-like"/>
    <property type="match status" value="1"/>
</dbReference>
<dbReference type="InterPro" id="IPR002545">
    <property type="entry name" value="CheW-lke_dom"/>
</dbReference>
<dbReference type="PROSITE" id="PS50851">
    <property type="entry name" value="CHEW"/>
    <property type="match status" value="1"/>
</dbReference>
<evidence type="ECO:0000259" key="10">
    <source>
        <dbReference type="PROSITE" id="PS50110"/>
    </source>
</evidence>
<evidence type="ECO:0000259" key="11">
    <source>
        <dbReference type="PROSITE" id="PS50851"/>
    </source>
</evidence>
<dbReference type="FunFam" id="3.30.565.10:FF:000016">
    <property type="entry name" value="Chemotaxis protein CheA, putative"/>
    <property type="match status" value="1"/>
</dbReference>
<dbReference type="SMART" id="SM00073">
    <property type="entry name" value="HPT"/>
    <property type="match status" value="1"/>
</dbReference>
<dbReference type="Pfam" id="PF02518">
    <property type="entry name" value="HATPase_c"/>
    <property type="match status" value="1"/>
</dbReference>
<keyword evidence="3 7" id="KW-0597">Phosphoprotein</keyword>
<dbReference type="InterPro" id="IPR004358">
    <property type="entry name" value="Sig_transdc_His_kin-like_C"/>
</dbReference>
<dbReference type="EC" id="2.7.13.3" evidence="2"/>
<sequence length="738" mass="78170">MDRDRLAQALLATFLEELEGHIVSLNRELLALERETAPARMAELVASLLRTLHSVKGAARAASATLVETACHRMEEVLELVRDAGAGTAEVFELCFTTVDALDDAGRRLAARQDLAGSPLEALLPQLERAAARPAVAHPRPPPPEVESATPPPSAPTFDALPATEPTGAWPAAPPASAALQESQPAAPTGAEALPVRVSAQKLDALLARSGELRVATLRLDGRAEALDSVREALAQAREAVLGTPGEQALLRAETELARVTLDLAADRRTLGGVATGLDDEVRRARTLSFEEGCEGLERAARDVARSLDRQVRLEIHGGALELDRSLLQGLREPLLHLVRNAVAHGLESPEERERQGKPPEGRLTLSARLKGSRVEVTVDDDGRGLDLAALRERARARGLKVPEDDEEAARLVFLPGLSTAVTVTQVAGRGVGLDVVRMHVEGLRGSVEVTTLPGRGTCFVLDVPLTLSTLRVLLVSAGGQILALASESVARLVRLSPGEVRDVEGRPAWASGDALVPLASLAEVLGLPPGPPRTRRGAVVLASGTARAVVVVDEVLAEQEALVRSLGHRVRRARHVSAAAVLPDGRLSLLLNPVSLVRAAGGRPATSLFPAPAAQRTRRRVVLADDSPTTRALEQSILESAGYEVVTCVDGADAWERLQAGGADALVLDVEMPRMDGFALTEAVRASPRFSRLPVVLVTARGKAEDKARGLQAGASAYLVKSAFDPTSLLETLRRLL</sequence>
<feature type="modified residue" description="4-aspartylphosphate" evidence="7">
    <location>
        <position position="670"/>
    </location>
</feature>
<dbReference type="eggNOG" id="COG0745">
    <property type="taxonomic scope" value="Bacteria"/>
</dbReference>
<evidence type="ECO:0000256" key="6">
    <source>
        <dbReference type="PROSITE-ProRule" id="PRU00110"/>
    </source>
</evidence>
<evidence type="ECO:0000256" key="5">
    <source>
        <dbReference type="ARBA" id="ARBA00022777"/>
    </source>
</evidence>
<dbReference type="SMART" id="SM00387">
    <property type="entry name" value="HATPase_c"/>
    <property type="match status" value="1"/>
</dbReference>
<dbReference type="AlphaFoldDB" id="A0A0H4X9J8"/>
<dbReference type="SMART" id="SM00448">
    <property type="entry name" value="REC"/>
    <property type="match status" value="1"/>
</dbReference>
<comment type="catalytic activity">
    <reaction evidence="1">
        <text>ATP + protein L-histidine = ADP + protein N-phospho-L-histidine.</text>
        <dbReference type="EC" id="2.7.13.3"/>
    </reaction>
</comment>
<evidence type="ECO:0000256" key="8">
    <source>
        <dbReference type="SAM" id="MobiDB-lite"/>
    </source>
</evidence>
<dbReference type="InterPro" id="IPR036890">
    <property type="entry name" value="HATPase_C_sf"/>
</dbReference>
<dbReference type="OrthoDB" id="9803176at2"/>
<dbReference type="PROSITE" id="PS50109">
    <property type="entry name" value="HIS_KIN"/>
    <property type="match status" value="1"/>
</dbReference>
<dbReference type="eggNOG" id="COG2198">
    <property type="taxonomic scope" value="Bacteria"/>
</dbReference>
<evidence type="ECO:0000313" key="14">
    <source>
        <dbReference type="Proteomes" id="UP000009026"/>
    </source>
</evidence>
<dbReference type="PROSITE" id="PS50110">
    <property type="entry name" value="RESPONSE_REGULATORY"/>
    <property type="match status" value="1"/>
</dbReference>
<dbReference type="STRING" id="1297742.A176_007605"/>
<dbReference type="Pfam" id="PF01627">
    <property type="entry name" value="Hpt"/>
    <property type="match status" value="1"/>
</dbReference>
<dbReference type="SUPFAM" id="SSF52172">
    <property type="entry name" value="CheY-like"/>
    <property type="match status" value="1"/>
</dbReference>
<evidence type="ECO:0000256" key="3">
    <source>
        <dbReference type="ARBA" id="ARBA00022553"/>
    </source>
</evidence>
<feature type="domain" description="CheW-like" evidence="11">
    <location>
        <begin position="470"/>
        <end position="603"/>
    </location>
</feature>
<evidence type="ECO:0000256" key="4">
    <source>
        <dbReference type="ARBA" id="ARBA00022679"/>
    </source>
</evidence>
<dbReference type="InterPro" id="IPR008207">
    <property type="entry name" value="Sig_transdc_His_kin_Hpt_dom"/>
</dbReference>
<dbReference type="SUPFAM" id="SSF55874">
    <property type="entry name" value="ATPase domain of HSP90 chaperone/DNA topoisomerase II/histidine kinase"/>
    <property type="match status" value="1"/>
</dbReference>
<dbReference type="Gene3D" id="2.30.30.40">
    <property type="entry name" value="SH3 Domains"/>
    <property type="match status" value="1"/>
</dbReference>
<dbReference type="CDD" id="cd00088">
    <property type="entry name" value="HPT"/>
    <property type="match status" value="1"/>
</dbReference>
<dbReference type="InterPro" id="IPR003594">
    <property type="entry name" value="HATPase_dom"/>
</dbReference>
<feature type="modified residue" description="Phosphohistidine" evidence="6">
    <location>
        <position position="53"/>
    </location>
</feature>
<feature type="compositionally biased region" description="Pro residues" evidence="8">
    <location>
        <begin position="139"/>
        <end position="155"/>
    </location>
</feature>
<dbReference type="InterPro" id="IPR036641">
    <property type="entry name" value="HPT_dom_sf"/>
</dbReference>
<dbReference type="InterPro" id="IPR051315">
    <property type="entry name" value="Bact_Chemotaxis_CheA"/>
</dbReference>
<feature type="compositionally biased region" description="Low complexity" evidence="8">
    <location>
        <begin position="162"/>
        <end position="188"/>
    </location>
</feature>
<dbReference type="PANTHER" id="PTHR43395:SF1">
    <property type="entry name" value="CHEMOTAXIS PROTEIN CHEA"/>
    <property type="match status" value="1"/>
</dbReference>
<gene>
    <name evidence="13" type="ORF">A176_007605</name>
</gene>
<dbReference type="PANTHER" id="PTHR43395">
    <property type="entry name" value="SENSOR HISTIDINE KINASE CHEA"/>
    <property type="match status" value="1"/>
</dbReference>
<keyword evidence="5 13" id="KW-0418">Kinase</keyword>
<dbReference type="PATRIC" id="fig|1297742.4.peg.7736"/>
<dbReference type="Gene3D" id="3.40.50.2300">
    <property type="match status" value="1"/>
</dbReference>
<keyword evidence="14" id="KW-1185">Reference proteome</keyword>
<evidence type="ECO:0000256" key="7">
    <source>
        <dbReference type="PROSITE-ProRule" id="PRU00169"/>
    </source>
</evidence>